<dbReference type="EMBL" id="JACCKI010000010">
    <property type="protein sequence ID" value="NZA05723.1"/>
    <property type="molecule type" value="Genomic_DNA"/>
</dbReference>
<reference evidence="1 6" key="3">
    <citation type="submission" date="2020-07" db="EMBL/GenBank/DDBJ databases">
        <title>Organ Donor 1.</title>
        <authorList>
            <person name="Marsh A.J."/>
            <person name="Azcarate-Peril M.A."/>
        </authorList>
    </citation>
    <scope>NUCLEOTIDE SEQUENCE [LARGE SCALE GENOMIC DNA]</scope>
    <source>
        <strain evidence="1 6">AMC0712</strain>
    </source>
</reference>
<reference evidence="2 4" key="1">
    <citation type="submission" date="2017-12" db="EMBL/GenBank/DDBJ databases">
        <title>Phylogenetic diversity of female urinary microbiome.</title>
        <authorList>
            <person name="Thomas-White K."/>
            <person name="Wolfe A.J."/>
        </authorList>
    </citation>
    <scope>NUCLEOTIDE SEQUENCE [LARGE SCALE GENOMIC DNA]</scope>
    <source>
        <strain evidence="2 4">UMB0004</strain>
    </source>
</reference>
<dbReference type="Proteomes" id="UP000234212">
    <property type="component" value="Unassembled WGS sequence"/>
</dbReference>
<protein>
    <submittedName>
        <fullName evidence="1">Uncharacterized protein</fullName>
    </submittedName>
</protein>
<reference evidence="3 5" key="2">
    <citation type="submission" date="2019-04" db="EMBL/GenBank/DDBJ databases">
        <title>Genome Announcement to Ensure Probiotic Safety of Lactobacillus rhamnosus UBLR-58.</title>
        <authorList>
            <person name="Sulthana A."/>
            <person name="Lakshmi S.G."/>
            <person name="Madempudi R.S."/>
        </authorList>
    </citation>
    <scope>NUCLEOTIDE SEQUENCE [LARGE SCALE GENOMIC DNA]</scope>
    <source>
        <strain evidence="3 5">UBLR-58</strain>
    </source>
</reference>
<comment type="caution">
    <text evidence="1">The sequence shown here is derived from an EMBL/GenBank/DDBJ whole genome shotgun (WGS) entry which is preliminary data.</text>
</comment>
<evidence type="ECO:0000313" key="5">
    <source>
        <dbReference type="Proteomes" id="UP000307517"/>
    </source>
</evidence>
<dbReference type="Proteomes" id="UP000552935">
    <property type="component" value="Unassembled WGS sequence"/>
</dbReference>
<evidence type="ECO:0000313" key="4">
    <source>
        <dbReference type="Proteomes" id="UP000234212"/>
    </source>
</evidence>
<dbReference type="Proteomes" id="UP000307517">
    <property type="component" value="Unassembled WGS sequence"/>
</dbReference>
<evidence type="ECO:0000313" key="1">
    <source>
        <dbReference type="EMBL" id="NZA05723.1"/>
    </source>
</evidence>
<organism evidence="1 6">
    <name type="scientific">Lacticaseibacillus rhamnosus</name>
    <name type="common">Lactobacillus rhamnosus</name>
    <dbReference type="NCBI Taxonomy" id="47715"/>
    <lineage>
        <taxon>Bacteria</taxon>
        <taxon>Bacillati</taxon>
        <taxon>Bacillota</taxon>
        <taxon>Bacilli</taxon>
        <taxon>Lactobacillales</taxon>
        <taxon>Lactobacillaceae</taxon>
        <taxon>Lacticaseibacillus</taxon>
    </lineage>
</organism>
<proteinExistence type="predicted"/>
<sequence>MMTYNSLVASLVMSCDGIEESEGYDPWLFAILGLENEQSKVRQNK</sequence>
<dbReference type="AlphaFoldDB" id="A0A508YWH6"/>
<name>A0A508YWH6_LACRH</name>
<accession>A0A508YWH6</accession>
<evidence type="ECO:0000313" key="6">
    <source>
        <dbReference type="Proteomes" id="UP000552935"/>
    </source>
</evidence>
<evidence type="ECO:0000313" key="3">
    <source>
        <dbReference type="EMBL" id="THC79404.1"/>
    </source>
</evidence>
<dbReference type="EMBL" id="SSHM01000001">
    <property type="protein sequence ID" value="THC79404.1"/>
    <property type="molecule type" value="Genomic_DNA"/>
</dbReference>
<dbReference type="RefSeq" id="WP_005692204.1">
    <property type="nucleotide sequence ID" value="NZ_CABFNI010000016.1"/>
</dbReference>
<dbReference type="EMBL" id="PKJX01000008">
    <property type="protein sequence ID" value="PLA55520.1"/>
    <property type="molecule type" value="Genomic_DNA"/>
</dbReference>
<evidence type="ECO:0000313" key="2">
    <source>
        <dbReference type="EMBL" id="PLA55520.1"/>
    </source>
</evidence>
<gene>
    <name evidence="2" type="ORF">CYJ91_12445</name>
    <name evidence="3" type="ORF">E6L36_02670</name>
    <name evidence="1" type="ORF">H0N82_11670</name>
</gene>
<dbReference type="GeneID" id="69832800"/>